<reference evidence="8 9" key="1">
    <citation type="submission" date="2014-07" db="EMBL/GenBank/DDBJ databases">
        <title>Genomic and transcriptomic analysis on Apis cerana provide comprehensive insights into honey bee biology.</title>
        <authorList>
            <person name="Diao Q."/>
            <person name="Sun L."/>
            <person name="Zheng H."/>
            <person name="Zheng H."/>
            <person name="Xu S."/>
            <person name="Wang S."/>
            <person name="Zeng Z."/>
            <person name="Hu F."/>
            <person name="Su S."/>
            <person name="Wu J."/>
        </authorList>
    </citation>
    <scope>NUCLEOTIDE SEQUENCE [LARGE SCALE GENOMIC DNA]</scope>
    <source>
        <tissue evidence="8">Pupae without intestine</tissue>
    </source>
</reference>
<dbReference type="InterPro" id="IPR009053">
    <property type="entry name" value="Prefoldin"/>
</dbReference>
<evidence type="ECO:0000256" key="1">
    <source>
        <dbReference type="ARBA" id="ARBA00004123"/>
    </source>
</evidence>
<organism evidence="8 9">
    <name type="scientific">Apis cerana cerana</name>
    <name type="common">Oriental honeybee</name>
    <dbReference type="NCBI Taxonomy" id="94128"/>
    <lineage>
        <taxon>Eukaryota</taxon>
        <taxon>Metazoa</taxon>
        <taxon>Ecdysozoa</taxon>
        <taxon>Arthropoda</taxon>
        <taxon>Hexapoda</taxon>
        <taxon>Insecta</taxon>
        <taxon>Pterygota</taxon>
        <taxon>Neoptera</taxon>
        <taxon>Endopterygota</taxon>
        <taxon>Hymenoptera</taxon>
        <taxon>Apocrita</taxon>
        <taxon>Aculeata</taxon>
        <taxon>Apoidea</taxon>
        <taxon>Anthophila</taxon>
        <taxon>Apidae</taxon>
        <taxon>Apis</taxon>
    </lineage>
</organism>
<evidence type="ECO:0000256" key="5">
    <source>
        <dbReference type="PROSITE-ProRule" id="PRU00497"/>
    </source>
</evidence>
<dbReference type="InterPro" id="IPR000618">
    <property type="entry name" value="Insect_cuticle"/>
</dbReference>
<evidence type="ECO:0000256" key="4">
    <source>
        <dbReference type="ARBA" id="ARBA00038295"/>
    </source>
</evidence>
<proteinExistence type="inferred from homology"/>
<dbReference type="Pfam" id="PF00379">
    <property type="entry name" value="Chitin_bind_4"/>
    <property type="match status" value="1"/>
</dbReference>
<evidence type="ECO:0000256" key="7">
    <source>
        <dbReference type="SAM" id="MobiDB-lite"/>
    </source>
</evidence>
<dbReference type="STRING" id="94128.A0A2A3E1W3"/>
<dbReference type="PANTHER" id="PTHR15111:SF0">
    <property type="entry name" value="UNCONVENTIONAL PREFOLDIN RPB5 INTERACTOR 1"/>
    <property type="match status" value="1"/>
</dbReference>
<dbReference type="CDD" id="cd23159">
    <property type="entry name" value="Prefoldin_URI1"/>
    <property type="match status" value="1"/>
</dbReference>
<dbReference type="OrthoDB" id="21413at2759"/>
<dbReference type="GO" id="GO:0003682">
    <property type="term" value="F:chromatin binding"/>
    <property type="evidence" value="ECO:0007669"/>
    <property type="project" value="TreeGrafter"/>
</dbReference>
<evidence type="ECO:0000256" key="2">
    <source>
        <dbReference type="ARBA" id="ARBA00022460"/>
    </source>
</evidence>
<feature type="compositionally biased region" description="Low complexity" evidence="7">
    <location>
        <begin position="505"/>
        <end position="524"/>
    </location>
</feature>
<dbReference type="PROSITE" id="PS00233">
    <property type="entry name" value="CHIT_BIND_RR_1"/>
    <property type="match status" value="1"/>
</dbReference>
<dbReference type="GO" id="GO:0000122">
    <property type="term" value="P:negative regulation of transcription by RNA polymerase II"/>
    <property type="evidence" value="ECO:0007669"/>
    <property type="project" value="TreeGrafter"/>
</dbReference>
<dbReference type="InterPro" id="IPR052255">
    <property type="entry name" value="RNA_pol_II_subunit5-mediator"/>
</dbReference>
<dbReference type="InterPro" id="IPR004127">
    <property type="entry name" value="Prefoldin_subunit_alpha"/>
</dbReference>
<dbReference type="Gene3D" id="1.10.287.370">
    <property type="match status" value="1"/>
</dbReference>
<keyword evidence="9" id="KW-1185">Reference proteome</keyword>
<keyword evidence="3" id="KW-0539">Nucleus</keyword>
<feature type="coiled-coil region" evidence="6">
    <location>
        <begin position="96"/>
        <end position="191"/>
    </location>
</feature>
<feature type="compositionally biased region" description="Basic and acidic residues" evidence="7">
    <location>
        <begin position="228"/>
        <end position="241"/>
    </location>
</feature>
<comment type="similarity">
    <text evidence="4">Belongs to the RNA polymerase II subunit 5-mediating protein family.</text>
</comment>
<accession>A0A2A3E1W3</accession>
<sequence>MNFVDDIRKVQRALLDEALTKGIQRNEEQCKIWTAYKKNHQKVAETLQIFQKDLYVNCMIPIGKRALMKGKLIHTNEILASLGDGYFAKYSASGAIALCKRRVQRAEEMLNNLNAERDLYETRMMMLENNLFDDFVGGEIIEYWNENQITEWKKKHRERERKYHQKLVKLKQEEKKKIETEEDLFNRLDQLEIEEELADELNRLEDYEHFGKELQDGECYYESESSSDSEKEESFKKEEKQVLNSDTKQTKDSVEVCKIKKFVSFVEPEDISKKEENSIKKKEKDNESMVDMEDFFRIEFSHSENFVLKSKGNLIETPADIYRIFSKPKSILKKSLNDMNSEQLVPSKHSMERLTLALMVSIGIVQCEPTVNTQYGVPGNYAGNNHGVSGGNGFGNHHYDNGNDNDYVDQPMSYEFGYAVKDQATGNDFGRRETSDGETVRGEYRVQLPDGRTQIVTYTADWRTGFHADVRYEGTPTYPDQFNNQNNGYNNNNNQGSSQDFGFHGNNASGGYNTGNSGNNGYNYQPSGTGFNTGNNYPYQFVSNQISNSLDNSYNSFGIRNNYNTRIPSSTYGPAFK</sequence>
<dbReference type="InterPro" id="IPR031311">
    <property type="entry name" value="CHIT_BIND_RR_consensus"/>
</dbReference>
<keyword evidence="2 5" id="KW-0193">Cuticle</keyword>
<dbReference type="GO" id="GO:0003714">
    <property type="term" value="F:transcription corepressor activity"/>
    <property type="evidence" value="ECO:0007669"/>
    <property type="project" value="TreeGrafter"/>
</dbReference>
<dbReference type="GO" id="GO:0042302">
    <property type="term" value="F:structural constituent of cuticle"/>
    <property type="evidence" value="ECO:0007669"/>
    <property type="project" value="UniProtKB-UniRule"/>
</dbReference>
<comment type="subcellular location">
    <subcellularLocation>
        <location evidence="1">Nucleus</location>
    </subcellularLocation>
</comment>
<feature type="compositionally biased region" description="Low complexity" evidence="7">
    <location>
        <begin position="483"/>
        <end position="496"/>
    </location>
</feature>
<keyword evidence="6" id="KW-0175">Coiled coil</keyword>
<evidence type="ECO:0000313" key="8">
    <source>
        <dbReference type="EMBL" id="PBC25690.1"/>
    </source>
</evidence>
<dbReference type="PANTHER" id="PTHR15111">
    <property type="entry name" value="RNA POLYMERASE II SUBUNIT 5-MEDIATING PROTEIN NNX3"/>
    <property type="match status" value="1"/>
</dbReference>
<evidence type="ECO:0000256" key="3">
    <source>
        <dbReference type="ARBA" id="ARBA00023242"/>
    </source>
</evidence>
<dbReference type="PROSITE" id="PS51155">
    <property type="entry name" value="CHIT_BIND_RR_2"/>
    <property type="match status" value="1"/>
</dbReference>
<dbReference type="Proteomes" id="UP000242457">
    <property type="component" value="Unassembled WGS sequence"/>
</dbReference>
<feature type="region of interest" description="Disordered" evidence="7">
    <location>
        <begin position="221"/>
        <end position="247"/>
    </location>
</feature>
<name>A0A2A3E1W3_APICC</name>
<evidence type="ECO:0000313" key="9">
    <source>
        <dbReference type="Proteomes" id="UP000242457"/>
    </source>
</evidence>
<gene>
    <name evidence="8" type="ORF">APICC_09682</name>
</gene>
<dbReference type="EMBL" id="KZ288443">
    <property type="protein sequence ID" value="PBC25690.1"/>
    <property type="molecule type" value="Genomic_DNA"/>
</dbReference>
<feature type="region of interest" description="Disordered" evidence="7">
    <location>
        <begin position="476"/>
        <end position="524"/>
    </location>
</feature>
<dbReference type="GO" id="GO:0019212">
    <property type="term" value="F:phosphatase inhibitor activity"/>
    <property type="evidence" value="ECO:0007669"/>
    <property type="project" value="TreeGrafter"/>
</dbReference>
<dbReference type="Pfam" id="PF02996">
    <property type="entry name" value="Prefoldin"/>
    <property type="match status" value="1"/>
</dbReference>
<dbReference type="AlphaFoldDB" id="A0A2A3E1W3"/>
<dbReference type="SUPFAM" id="SSF46579">
    <property type="entry name" value="Prefoldin"/>
    <property type="match status" value="1"/>
</dbReference>
<dbReference type="GO" id="GO:0005634">
    <property type="term" value="C:nucleus"/>
    <property type="evidence" value="ECO:0007669"/>
    <property type="project" value="UniProtKB-SubCell"/>
</dbReference>
<protein>
    <submittedName>
        <fullName evidence="8">Unconventional prefoldin RPB5 interactor</fullName>
    </submittedName>
</protein>
<evidence type="ECO:0000256" key="6">
    <source>
        <dbReference type="SAM" id="Coils"/>
    </source>
</evidence>